<keyword evidence="4" id="KW-1185">Reference proteome</keyword>
<reference evidence="3" key="1">
    <citation type="submission" date="2022-08" db="EMBL/GenBank/DDBJ databases">
        <authorList>
            <consortium name="DOE Joint Genome Institute"/>
            <person name="Min B."/>
            <person name="Riley R."/>
            <person name="Sierra-Patev S."/>
            <person name="Naranjo-Ortiz M."/>
            <person name="Looney B."/>
            <person name="Konkel Z."/>
            <person name="Slot J.C."/>
            <person name="Sakamoto Y."/>
            <person name="Steenwyk J.L."/>
            <person name="Rokas A."/>
            <person name="Carro J."/>
            <person name="Camarero S."/>
            <person name="Ferreira P."/>
            <person name="Molpeceres G."/>
            <person name="Ruiz-Duenas F.J."/>
            <person name="Serrano A."/>
            <person name="Henrissat B."/>
            <person name="Drula E."/>
            <person name="Hughes K.W."/>
            <person name="Mata J.L."/>
            <person name="Ishikawa N.K."/>
            <person name="Vargas-Isla R."/>
            <person name="Ushijima S."/>
            <person name="Smith C.A."/>
            <person name="Ahrendt S."/>
            <person name="Andreopoulos W."/>
            <person name="He G."/>
            <person name="Labutti K."/>
            <person name="Lipzen A."/>
            <person name="Ng V."/>
            <person name="Sandor L."/>
            <person name="Barry K."/>
            <person name="Martinez A.T."/>
            <person name="Xiao Y."/>
            <person name="Gibbons J.G."/>
            <person name="Terashima K."/>
            <person name="Hibbett D.S."/>
            <person name="Grigoriev I.V."/>
        </authorList>
    </citation>
    <scope>NUCLEOTIDE SEQUENCE</scope>
    <source>
        <strain evidence="3">TFB9207</strain>
    </source>
</reference>
<name>A0AA38UDG5_9AGAR</name>
<evidence type="ECO:0000256" key="1">
    <source>
        <dbReference type="SAM" id="MobiDB-lite"/>
    </source>
</evidence>
<dbReference type="InterPro" id="IPR002716">
    <property type="entry name" value="PIN_dom"/>
</dbReference>
<dbReference type="Gene3D" id="3.40.50.1010">
    <property type="entry name" value="5'-nuclease"/>
    <property type="match status" value="1"/>
</dbReference>
<feature type="domain" description="PIN" evidence="2">
    <location>
        <begin position="74"/>
        <end position="194"/>
    </location>
</feature>
<dbReference type="InterPro" id="IPR029060">
    <property type="entry name" value="PIN-like_dom_sf"/>
</dbReference>
<dbReference type="GO" id="GO:0005634">
    <property type="term" value="C:nucleus"/>
    <property type="evidence" value="ECO:0007669"/>
    <property type="project" value="TreeGrafter"/>
</dbReference>
<dbReference type="SUPFAM" id="SSF88723">
    <property type="entry name" value="PIN domain-like"/>
    <property type="match status" value="1"/>
</dbReference>
<comment type="caution">
    <text evidence="3">The sequence shown here is derived from an EMBL/GenBank/DDBJ whole genome shotgun (WGS) entry which is preliminary data.</text>
</comment>
<evidence type="ECO:0000259" key="2">
    <source>
        <dbReference type="SMART" id="SM00670"/>
    </source>
</evidence>
<accession>A0AA38UDG5</accession>
<dbReference type="PANTHER" id="PTHR16161">
    <property type="entry name" value="TRANSCRIPTIONAL PROTEIN SWT1"/>
    <property type="match status" value="1"/>
</dbReference>
<gene>
    <name evidence="3" type="ORF">F5878DRAFT_725723</name>
</gene>
<dbReference type="Proteomes" id="UP001163846">
    <property type="component" value="Unassembled WGS sequence"/>
</dbReference>
<dbReference type="InterPro" id="IPR052626">
    <property type="entry name" value="SWT1_Regulator"/>
</dbReference>
<protein>
    <submittedName>
        <fullName evidence="3">PIN domain-containing protein</fullName>
    </submittedName>
</protein>
<dbReference type="SMART" id="SM00670">
    <property type="entry name" value="PINc"/>
    <property type="match status" value="1"/>
</dbReference>
<dbReference type="AlphaFoldDB" id="A0AA38UDG5"/>
<dbReference type="EMBL" id="MU806216">
    <property type="protein sequence ID" value="KAJ3837882.1"/>
    <property type="molecule type" value="Genomic_DNA"/>
</dbReference>
<proteinExistence type="predicted"/>
<organism evidence="3 4">
    <name type="scientific">Lentinula raphanica</name>
    <dbReference type="NCBI Taxonomy" id="153919"/>
    <lineage>
        <taxon>Eukaryota</taxon>
        <taxon>Fungi</taxon>
        <taxon>Dikarya</taxon>
        <taxon>Basidiomycota</taxon>
        <taxon>Agaricomycotina</taxon>
        <taxon>Agaricomycetes</taxon>
        <taxon>Agaricomycetidae</taxon>
        <taxon>Agaricales</taxon>
        <taxon>Marasmiineae</taxon>
        <taxon>Omphalotaceae</taxon>
        <taxon>Lentinula</taxon>
    </lineage>
</organism>
<sequence length="433" mass="49837">MFLHSPLQPSTTPSYQTHAWESTSMRNYHSLSRQNTPISDNGTLLDYQNLQQQFTILANEDVEMQAPMSAENSFYVVPDTNILLHYLDALAAFADDIERSLQKENERDKHHAMIVIPSAVAAELDWQKKDIWFSRKAIVWMWEKSKQKNVLKGQADHERLKACDSNDRKIIDCALFFAQKRRTLLCSADRNLCFQASSQGEVNLGVMNPLDYKNLRWSSRVLGSALFGPEFEHDFEDWSPTYTERSNVVRLNDTPSDDTGMDVDTDHMDVDDIYEEDAQNRVHHQICDVFVALLRELVASDQRDYQRRARDGTAASIHAPSSSRSIHAPKRDVKVTDMTIADIVDYVAYPPSGRPVQLSKQPSLDRFLAKPYKARTGWRKGNDWSRQDWRIALRDLRKIGQAWDKKGSDIVKVLEFDLLPHLKTVFADDDFEI</sequence>
<dbReference type="PANTHER" id="PTHR16161:SF0">
    <property type="entry name" value="TRANSCRIPTIONAL PROTEIN SWT1"/>
    <property type="match status" value="1"/>
</dbReference>
<evidence type="ECO:0000313" key="3">
    <source>
        <dbReference type="EMBL" id="KAJ3837882.1"/>
    </source>
</evidence>
<evidence type="ECO:0000313" key="4">
    <source>
        <dbReference type="Proteomes" id="UP001163846"/>
    </source>
</evidence>
<feature type="region of interest" description="Disordered" evidence="1">
    <location>
        <begin position="309"/>
        <end position="330"/>
    </location>
</feature>
<dbReference type="Pfam" id="PF13638">
    <property type="entry name" value="PIN_4"/>
    <property type="match status" value="1"/>
</dbReference>
<dbReference type="GO" id="GO:0004540">
    <property type="term" value="F:RNA nuclease activity"/>
    <property type="evidence" value="ECO:0007669"/>
    <property type="project" value="UniProtKB-ARBA"/>
</dbReference>
<dbReference type="CDD" id="cd18727">
    <property type="entry name" value="PIN_Swt1-like"/>
    <property type="match status" value="1"/>
</dbReference>